<evidence type="ECO:0000313" key="9">
    <source>
        <dbReference type="EMBL" id="KXX82694.1"/>
    </source>
</evidence>
<feature type="compositionally biased region" description="Pro residues" evidence="6">
    <location>
        <begin position="12"/>
        <end position="24"/>
    </location>
</feature>
<dbReference type="InterPro" id="IPR049326">
    <property type="entry name" value="Rhodopsin_dom_fungi"/>
</dbReference>
<dbReference type="EMBL" id="LCTW02000009">
    <property type="protein sequence ID" value="KXX82694.1"/>
    <property type="molecule type" value="Genomic_DNA"/>
</dbReference>
<evidence type="ECO:0000256" key="1">
    <source>
        <dbReference type="ARBA" id="ARBA00004141"/>
    </source>
</evidence>
<feature type="transmembrane region" description="Helical" evidence="7">
    <location>
        <begin position="230"/>
        <end position="248"/>
    </location>
</feature>
<sequence length="400" mass="43563">MDPTAGSAPQSFGPPDPSLIPSPPTDAAKQVAHAFAGISVTLNVISFLVFGGRIWTRSVPVFRLAWDDYAISVAYVLVLANSILLLLTVPYAFGSDPNSMTLQDVINGNKYAVISQPMWAWSMAAIKISVAGMLMRVEQEKPWRRFLWAMVAVQVVLCIYNTIIQAVQCIPLEAAWDLLGLITDAECISKDAIRISSICVSSVNVATDIIFALLPINFLRKVQRPLRERIIIGILMGLGIFASVASMIKAAAAANFGRTDDPNAEGISIGTWSCIEEQIGFIAACIPCLRSPFQKLLARWGIVTTQNGGTKPTAASGYGGMYGGGSARRGTRDHTTANGDVVRLESMRDATSNSEENILAEIGDIKSQVIWRTTEVRLEEHDRAMDSPNYIQKREDYHVV</sequence>
<feature type="transmembrane region" description="Helical" evidence="7">
    <location>
        <begin position="195"/>
        <end position="218"/>
    </location>
</feature>
<dbReference type="Pfam" id="PF20684">
    <property type="entry name" value="Fung_rhodopsin"/>
    <property type="match status" value="1"/>
</dbReference>
<evidence type="ECO:0000256" key="4">
    <source>
        <dbReference type="ARBA" id="ARBA00023136"/>
    </source>
</evidence>
<dbReference type="OrthoDB" id="5278984at2759"/>
<dbReference type="GO" id="GO:0016020">
    <property type="term" value="C:membrane"/>
    <property type="evidence" value="ECO:0007669"/>
    <property type="project" value="UniProtKB-SubCell"/>
</dbReference>
<evidence type="ECO:0000256" key="3">
    <source>
        <dbReference type="ARBA" id="ARBA00022989"/>
    </source>
</evidence>
<feature type="transmembrane region" description="Helical" evidence="7">
    <location>
        <begin position="31"/>
        <end position="52"/>
    </location>
</feature>
<dbReference type="InterPro" id="IPR052337">
    <property type="entry name" value="SAT4-like"/>
</dbReference>
<feature type="transmembrane region" description="Helical" evidence="7">
    <location>
        <begin position="113"/>
        <end position="134"/>
    </location>
</feature>
<name>A0A175WII0_9PEZI</name>
<comment type="subcellular location">
    <subcellularLocation>
        <location evidence="1">Membrane</location>
        <topology evidence="1">Multi-pass membrane protein</topology>
    </subcellularLocation>
</comment>
<gene>
    <name evidence="9" type="ORF">MMYC01_200848</name>
</gene>
<feature type="transmembrane region" description="Helical" evidence="7">
    <location>
        <begin position="73"/>
        <end position="93"/>
    </location>
</feature>
<dbReference type="AlphaFoldDB" id="A0A175WII0"/>
<keyword evidence="10" id="KW-1185">Reference proteome</keyword>
<protein>
    <recommendedName>
        <fullName evidence="8">Rhodopsin domain-containing protein</fullName>
    </recommendedName>
</protein>
<evidence type="ECO:0000256" key="2">
    <source>
        <dbReference type="ARBA" id="ARBA00022692"/>
    </source>
</evidence>
<evidence type="ECO:0000259" key="8">
    <source>
        <dbReference type="Pfam" id="PF20684"/>
    </source>
</evidence>
<evidence type="ECO:0000256" key="7">
    <source>
        <dbReference type="SAM" id="Phobius"/>
    </source>
</evidence>
<keyword evidence="2 7" id="KW-0812">Transmembrane</keyword>
<dbReference type="Proteomes" id="UP000078237">
    <property type="component" value="Unassembled WGS sequence"/>
</dbReference>
<accession>A0A175WII0</accession>
<evidence type="ECO:0000256" key="6">
    <source>
        <dbReference type="SAM" id="MobiDB-lite"/>
    </source>
</evidence>
<proteinExistence type="inferred from homology"/>
<dbReference type="PANTHER" id="PTHR33048:SF47">
    <property type="entry name" value="INTEGRAL MEMBRANE PROTEIN-RELATED"/>
    <property type="match status" value="1"/>
</dbReference>
<dbReference type="VEuPathDB" id="FungiDB:MMYC01_200848"/>
<feature type="domain" description="Rhodopsin" evidence="8">
    <location>
        <begin position="53"/>
        <end position="295"/>
    </location>
</feature>
<feature type="region of interest" description="Disordered" evidence="6">
    <location>
        <begin position="1"/>
        <end position="25"/>
    </location>
</feature>
<comment type="similarity">
    <text evidence="5">Belongs to the SAT4 family.</text>
</comment>
<evidence type="ECO:0000313" key="10">
    <source>
        <dbReference type="Proteomes" id="UP000078237"/>
    </source>
</evidence>
<keyword evidence="3 7" id="KW-1133">Transmembrane helix</keyword>
<reference evidence="9 10" key="1">
    <citation type="journal article" date="2016" name="Genome Announc.">
        <title>Genome Sequence of Madurella mycetomatis mm55, Isolated from a Human Mycetoma Case in Sudan.</title>
        <authorList>
            <person name="Smit S."/>
            <person name="Derks M.F."/>
            <person name="Bervoets S."/>
            <person name="Fahal A."/>
            <person name="van Leeuwen W."/>
            <person name="van Belkum A."/>
            <person name="van de Sande W.W."/>
        </authorList>
    </citation>
    <scope>NUCLEOTIDE SEQUENCE [LARGE SCALE GENOMIC DNA]</scope>
    <source>
        <strain evidence="10">mm55</strain>
    </source>
</reference>
<organism evidence="9 10">
    <name type="scientific">Madurella mycetomatis</name>
    <dbReference type="NCBI Taxonomy" id="100816"/>
    <lineage>
        <taxon>Eukaryota</taxon>
        <taxon>Fungi</taxon>
        <taxon>Dikarya</taxon>
        <taxon>Ascomycota</taxon>
        <taxon>Pezizomycotina</taxon>
        <taxon>Sordariomycetes</taxon>
        <taxon>Sordariomycetidae</taxon>
        <taxon>Sordariales</taxon>
        <taxon>Sordariales incertae sedis</taxon>
        <taxon>Madurella</taxon>
    </lineage>
</organism>
<dbReference type="PANTHER" id="PTHR33048">
    <property type="entry name" value="PTH11-LIKE INTEGRAL MEMBRANE PROTEIN (AFU_ORTHOLOGUE AFUA_5G11245)"/>
    <property type="match status" value="1"/>
</dbReference>
<evidence type="ECO:0000256" key="5">
    <source>
        <dbReference type="ARBA" id="ARBA00038359"/>
    </source>
</evidence>
<keyword evidence="4 7" id="KW-0472">Membrane</keyword>
<feature type="transmembrane region" description="Helical" evidence="7">
    <location>
        <begin position="146"/>
        <end position="167"/>
    </location>
</feature>
<comment type="caution">
    <text evidence="9">The sequence shown here is derived from an EMBL/GenBank/DDBJ whole genome shotgun (WGS) entry which is preliminary data.</text>
</comment>